<dbReference type="Pfam" id="PF08284">
    <property type="entry name" value="RVP_2"/>
    <property type="match status" value="1"/>
</dbReference>
<dbReference type="Gene3D" id="3.10.20.370">
    <property type="match status" value="1"/>
</dbReference>
<keyword evidence="4" id="KW-0255">Endonuclease</keyword>
<dbReference type="InterPro" id="IPR043502">
    <property type="entry name" value="DNA/RNA_pol_sf"/>
</dbReference>
<reference evidence="9 10" key="1">
    <citation type="submission" date="2018-04" db="EMBL/GenBank/DDBJ databases">
        <authorList>
            <person name="Vogel A."/>
        </authorList>
    </citation>
    <scope>NUCLEOTIDE SEQUENCE [LARGE SCALE GENOMIC DNA]</scope>
</reference>
<organism evidence="9 10">
    <name type="scientific">Cuscuta campestris</name>
    <dbReference type="NCBI Taxonomy" id="132261"/>
    <lineage>
        <taxon>Eukaryota</taxon>
        <taxon>Viridiplantae</taxon>
        <taxon>Streptophyta</taxon>
        <taxon>Embryophyta</taxon>
        <taxon>Tracheophyta</taxon>
        <taxon>Spermatophyta</taxon>
        <taxon>Magnoliopsida</taxon>
        <taxon>eudicotyledons</taxon>
        <taxon>Gunneridae</taxon>
        <taxon>Pentapetalae</taxon>
        <taxon>asterids</taxon>
        <taxon>lamiids</taxon>
        <taxon>Solanales</taxon>
        <taxon>Convolvulaceae</taxon>
        <taxon>Cuscuteae</taxon>
        <taxon>Cuscuta</taxon>
        <taxon>Cuscuta subgen. Grammica</taxon>
        <taxon>Cuscuta sect. Cleistogrammica</taxon>
    </lineage>
</organism>
<evidence type="ECO:0000259" key="8">
    <source>
        <dbReference type="Pfam" id="PF19259"/>
    </source>
</evidence>
<feature type="region of interest" description="Disordered" evidence="6">
    <location>
        <begin position="161"/>
        <end position="207"/>
    </location>
</feature>
<dbReference type="InterPro" id="IPR021109">
    <property type="entry name" value="Peptidase_aspartic_dom_sf"/>
</dbReference>
<evidence type="ECO:0000256" key="4">
    <source>
        <dbReference type="ARBA" id="ARBA00022759"/>
    </source>
</evidence>
<evidence type="ECO:0000313" key="10">
    <source>
        <dbReference type="Proteomes" id="UP000595140"/>
    </source>
</evidence>
<dbReference type="PANTHER" id="PTHR37984">
    <property type="entry name" value="PROTEIN CBG26694"/>
    <property type="match status" value="1"/>
</dbReference>
<evidence type="ECO:0000259" key="7">
    <source>
        <dbReference type="Pfam" id="PF17919"/>
    </source>
</evidence>
<dbReference type="PANTHER" id="PTHR37984:SF5">
    <property type="entry name" value="PROTEIN NYNRIN-LIKE"/>
    <property type="match status" value="1"/>
</dbReference>
<dbReference type="GO" id="GO:0016779">
    <property type="term" value="F:nucleotidyltransferase activity"/>
    <property type="evidence" value="ECO:0007669"/>
    <property type="project" value="UniProtKB-KW"/>
</dbReference>
<feature type="domain" description="Ty3 transposon capsid-like protein" evidence="8">
    <location>
        <begin position="29"/>
        <end position="152"/>
    </location>
</feature>
<evidence type="ECO:0000256" key="1">
    <source>
        <dbReference type="ARBA" id="ARBA00022679"/>
    </source>
</evidence>
<dbReference type="InterPro" id="IPR050951">
    <property type="entry name" value="Retrovirus_Pol_polyprotein"/>
</dbReference>
<dbReference type="SUPFAM" id="SSF50630">
    <property type="entry name" value="Acid proteases"/>
    <property type="match status" value="1"/>
</dbReference>
<keyword evidence="2" id="KW-0548">Nucleotidyltransferase</keyword>
<dbReference type="Gene3D" id="2.40.70.10">
    <property type="entry name" value="Acid Proteases"/>
    <property type="match status" value="1"/>
</dbReference>
<dbReference type="Pfam" id="PF17919">
    <property type="entry name" value="RT_RNaseH_2"/>
    <property type="match status" value="1"/>
</dbReference>
<dbReference type="CDD" id="cd00303">
    <property type="entry name" value="retropepsin_like"/>
    <property type="match status" value="1"/>
</dbReference>
<keyword evidence="1" id="KW-0808">Transferase</keyword>
<evidence type="ECO:0008006" key="11">
    <source>
        <dbReference type="Google" id="ProtNLM"/>
    </source>
</evidence>
<dbReference type="InterPro" id="IPR045358">
    <property type="entry name" value="Ty3_capsid"/>
</dbReference>
<dbReference type="FunFam" id="3.10.20.370:FF:000001">
    <property type="entry name" value="Retrovirus-related Pol polyprotein from transposon 17.6-like protein"/>
    <property type="match status" value="1"/>
</dbReference>
<dbReference type="CDD" id="cd09274">
    <property type="entry name" value="RNase_HI_RT_Ty3"/>
    <property type="match status" value="1"/>
</dbReference>
<gene>
    <name evidence="9" type="ORF">CCAM_LOCUS31135</name>
</gene>
<sequence length="666" mass="74354">MRVDAPRFTGEDPTGWVFRVQKYFDYFLTPEQERFHLVAMLIDHPASEWFRYYQANNCNARWPEFLKAVQQRFDPSYYENYVGLLSKLTQTSSVMDYQTSFEALLNKVSGVPEATLVAMYIAGLKQPVQREVNLRTPTTLPAAFALARELSASYQDLQGASSSRRAWPVRQPATTPPGFPVSANPSQIPPPSRGSFPPSKPAASSSLSQLPIVKVSAADKAERAKKGLCWYCDEKWVPGHHCKHRFLAFMGPDDDDDHTANADQVAEDIITADISSMHSLAGSPHPRSLKLLGAVNDVPVQVLLDGGSTHNFLHPAMAGRLALVLHPVTPFRVYVGNGDSLRCSYSCRQTPLFLQGNTFDVDLFILEIHGPDIVLGVQWLQTLGKVSQDYANLTMEFSYQGKAVLLQGDNQPPRPIAYNHLWALTSRASDLEFYELVVTSAPTPTTAEATLELPTDVPAPIRAIIHGHAALFSPPVGLPPSRPWDHQLHLVPAAKPVNVPEDSFQRLKLAMTTAPVLRLPDFTQPFYLETDASDTGIGAVLLQRGHPIAFFSKKLGPWRRTASTYHKELYAIVEAVQKWRQYLLGREFVIRSDQRSLKELLLQVNQTPDQQFYIRKLMGFKFRIEYKTGASNKAADALSRREAEEDSSANLFTTYAQPVPRLLATL</sequence>
<evidence type="ECO:0000256" key="5">
    <source>
        <dbReference type="ARBA" id="ARBA00023268"/>
    </source>
</evidence>
<dbReference type="InterPro" id="IPR041577">
    <property type="entry name" value="RT_RNaseH_2"/>
</dbReference>
<evidence type="ECO:0000256" key="3">
    <source>
        <dbReference type="ARBA" id="ARBA00022722"/>
    </source>
</evidence>
<keyword evidence="5" id="KW-0511">Multifunctional enzyme</keyword>
<dbReference type="Pfam" id="PF19259">
    <property type="entry name" value="Ty3_capsid"/>
    <property type="match status" value="1"/>
</dbReference>
<proteinExistence type="predicted"/>
<dbReference type="AlphaFoldDB" id="A0A484MLK0"/>
<name>A0A484MLK0_9ASTE</name>
<dbReference type="GO" id="GO:0004519">
    <property type="term" value="F:endonuclease activity"/>
    <property type="evidence" value="ECO:0007669"/>
    <property type="project" value="UniProtKB-KW"/>
</dbReference>
<dbReference type="EMBL" id="OOIL02003813">
    <property type="protein sequence ID" value="VFQ89359.1"/>
    <property type="molecule type" value="Genomic_DNA"/>
</dbReference>
<dbReference type="Proteomes" id="UP000595140">
    <property type="component" value="Unassembled WGS sequence"/>
</dbReference>
<keyword evidence="10" id="KW-1185">Reference proteome</keyword>
<evidence type="ECO:0000313" key="9">
    <source>
        <dbReference type="EMBL" id="VFQ89359.1"/>
    </source>
</evidence>
<dbReference type="SUPFAM" id="SSF56672">
    <property type="entry name" value="DNA/RNA polymerases"/>
    <property type="match status" value="1"/>
</dbReference>
<evidence type="ECO:0000256" key="6">
    <source>
        <dbReference type="SAM" id="MobiDB-lite"/>
    </source>
</evidence>
<accession>A0A484MLK0</accession>
<feature type="compositionally biased region" description="Low complexity" evidence="6">
    <location>
        <begin position="195"/>
        <end position="207"/>
    </location>
</feature>
<feature type="domain" description="Reverse transcriptase/retrotransposon-derived protein RNase H-like" evidence="7">
    <location>
        <begin position="501"/>
        <end position="590"/>
    </location>
</feature>
<evidence type="ECO:0000256" key="2">
    <source>
        <dbReference type="ARBA" id="ARBA00022695"/>
    </source>
</evidence>
<keyword evidence="4" id="KW-0378">Hydrolase</keyword>
<protein>
    <recommendedName>
        <fullName evidence="11">Ty3 transposon capsid-like protein domain-containing protein</fullName>
    </recommendedName>
</protein>
<keyword evidence="3" id="KW-0540">Nuclease</keyword>
<dbReference type="OrthoDB" id="1933597at2759"/>